<evidence type="ECO:0000313" key="1">
    <source>
        <dbReference type="EMBL" id="ERK69260.1"/>
    </source>
</evidence>
<gene>
    <name evidence="1" type="ORF">N136_04418</name>
</gene>
<evidence type="ECO:0000313" key="2">
    <source>
        <dbReference type="Proteomes" id="UP000016605"/>
    </source>
</evidence>
<sequence length="65" mass="6631">TAGAQARAELAVALDRAWTDARDAGEPLTIVLGGGLDADLDGLVPLGAVRHVTTSTLLTEPEPQP</sequence>
<dbReference type="EMBL" id="AWVQ01000763">
    <property type="protein sequence ID" value="ERK69260.1"/>
    <property type="molecule type" value="Genomic_DNA"/>
</dbReference>
<protein>
    <submittedName>
        <fullName evidence="1">Uncharacterized protein</fullName>
    </submittedName>
</protein>
<comment type="caution">
    <text evidence="1">The sequence shown here is derived from an EMBL/GenBank/DDBJ whole genome shotgun (WGS) entry which is preliminary data.</text>
</comment>
<dbReference type="AlphaFoldDB" id="U2R1V2"/>
<dbReference type="HOGENOM" id="CLU_2837248_0_0_11"/>
<dbReference type="Proteomes" id="UP000016605">
    <property type="component" value="Unassembled WGS sequence"/>
</dbReference>
<dbReference type="RefSeq" id="WP_021765213.1">
    <property type="nucleotide sequence ID" value="NZ_KI272687.1"/>
</dbReference>
<accession>U2R1V2</accession>
<feature type="non-terminal residue" evidence="1">
    <location>
        <position position="1"/>
    </location>
</feature>
<proteinExistence type="predicted"/>
<name>U2R1V2_LEIAQ</name>
<organism evidence="1 2">
    <name type="scientific">Leifsonia aquatica ATCC 14665</name>
    <dbReference type="NCBI Taxonomy" id="1358026"/>
    <lineage>
        <taxon>Bacteria</taxon>
        <taxon>Bacillati</taxon>
        <taxon>Actinomycetota</taxon>
        <taxon>Actinomycetes</taxon>
        <taxon>Micrococcales</taxon>
        <taxon>Microbacteriaceae</taxon>
        <taxon>Leifsonia</taxon>
    </lineage>
</organism>
<reference evidence="1 2" key="1">
    <citation type="submission" date="2013-08" db="EMBL/GenBank/DDBJ databases">
        <authorList>
            <person name="Weinstock G."/>
            <person name="Sodergren E."/>
            <person name="Wylie T."/>
            <person name="Fulton L."/>
            <person name="Fulton R."/>
            <person name="Fronick C."/>
            <person name="O'Laughlin M."/>
            <person name="Godfrey J."/>
            <person name="Miner T."/>
            <person name="Herter B."/>
            <person name="Appelbaum E."/>
            <person name="Cordes M."/>
            <person name="Lek S."/>
            <person name="Wollam A."/>
            <person name="Pepin K.H."/>
            <person name="Palsikar V.B."/>
            <person name="Mitreva M."/>
            <person name="Wilson R.K."/>
        </authorList>
    </citation>
    <scope>NUCLEOTIDE SEQUENCE [LARGE SCALE GENOMIC DNA]</scope>
    <source>
        <strain evidence="1 2">ATCC 14665</strain>
    </source>
</reference>